<dbReference type="EMBL" id="JALLPJ020000775">
    <property type="protein sequence ID" value="KAL3783252.1"/>
    <property type="molecule type" value="Genomic_DNA"/>
</dbReference>
<gene>
    <name evidence="2" type="ORF">ACHAWO_013344</name>
</gene>
<evidence type="ECO:0000256" key="1">
    <source>
        <dbReference type="SAM" id="SignalP"/>
    </source>
</evidence>
<name>A0ABD3P5B2_9STRA</name>
<keyword evidence="3" id="KW-1185">Reference proteome</keyword>
<accession>A0ABD3P5B2</accession>
<comment type="caution">
    <text evidence="2">The sequence shown here is derived from an EMBL/GenBank/DDBJ whole genome shotgun (WGS) entry which is preliminary data.</text>
</comment>
<proteinExistence type="predicted"/>
<dbReference type="Proteomes" id="UP001530400">
    <property type="component" value="Unassembled WGS sequence"/>
</dbReference>
<protein>
    <submittedName>
        <fullName evidence="2">Uncharacterized protein</fullName>
    </submittedName>
</protein>
<feature type="chain" id="PRO_5044815615" evidence="1">
    <location>
        <begin position="25"/>
        <end position="179"/>
    </location>
</feature>
<feature type="signal peptide" evidence="1">
    <location>
        <begin position="1"/>
        <end position="24"/>
    </location>
</feature>
<dbReference type="AlphaFoldDB" id="A0ABD3P5B2"/>
<evidence type="ECO:0000313" key="2">
    <source>
        <dbReference type="EMBL" id="KAL3783252.1"/>
    </source>
</evidence>
<evidence type="ECO:0000313" key="3">
    <source>
        <dbReference type="Proteomes" id="UP001530400"/>
    </source>
</evidence>
<keyword evidence="1" id="KW-0732">Signal</keyword>
<organism evidence="2 3">
    <name type="scientific">Cyclotella atomus</name>
    <dbReference type="NCBI Taxonomy" id="382360"/>
    <lineage>
        <taxon>Eukaryota</taxon>
        <taxon>Sar</taxon>
        <taxon>Stramenopiles</taxon>
        <taxon>Ochrophyta</taxon>
        <taxon>Bacillariophyta</taxon>
        <taxon>Coscinodiscophyceae</taxon>
        <taxon>Thalassiosirophycidae</taxon>
        <taxon>Stephanodiscales</taxon>
        <taxon>Stephanodiscaceae</taxon>
        <taxon>Cyclotella</taxon>
    </lineage>
</organism>
<reference evidence="2 3" key="1">
    <citation type="submission" date="2024-10" db="EMBL/GenBank/DDBJ databases">
        <title>Updated reference genomes for cyclostephanoid diatoms.</title>
        <authorList>
            <person name="Roberts W.R."/>
            <person name="Alverson A.J."/>
        </authorList>
    </citation>
    <scope>NUCLEOTIDE SEQUENCE [LARGE SCALE GENOMIC DNA]</scope>
    <source>
        <strain evidence="2 3">AJA010-31</strain>
    </source>
</reference>
<sequence>MKYQTSLSSIILLRSTFFLHFSAAQFGIPKVIPSHLSNQQQQSGETLYDNSSSQQQQAFLSDQDAADMEAIISEAKKDLQTMAMLTKMKAENADSIAELQKLSPEEILGGMKEALDNMKLIDYLFQDKERAVREMEKEGMILKDHLKKYRKDPGLLEEDTRRGLYFQFVSLAAVGGFMD</sequence>